<dbReference type="Gene3D" id="3.40.920.10">
    <property type="entry name" value="Pyruvate-ferredoxin oxidoreductase, PFOR, domain III"/>
    <property type="match status" value="1"/>
</dbReference>
<dbReference type="Pfam" id="PF01558">
    <property type="entry name" value="POR"/>
    <property type="match status" value="1"/>
</dbReference>
<dbReference type="InterPro" id="IPR051626">
    <property type="entry name" value="Oxidoreductase_gamma_subunit"/>
</dbReference>
<keyword evidence="4" id="KW-1185">Reference proteome</keyword>
<organism evidence="3 4">
    <name type="scientific">Georgenia soli</name>
    <dbReference type="NCBI Taxonomy" id="638953"/>
    <lineage>
        <taxon>Bacteria</taxon>
        <taxon>Bacillati</taxon>
        <taxon>Actinomycetota</taxon>
        <taxon>Actinomycetes</taxon>
        <taxon>Micrococcales</taxon>
        <taxon>Bogoriellaceae</taxon>
        <taxon>Georgenia</taxon>
    </lineage>
</organism>
<dbReference type="InterPro" id="IPR011894">
    <property type="entry name" value="PorC_KorC"/>
</dbReference>
<sequence>MTLVPAFGVINVIEREESDEEVGVFQIRIHGRGGQGVVTAAELLADAAFRQGRHAQAFPSFGSERTGAPVVSFCRIADRPIRVREPVLAPDAVIVQDPTLLRAVDVFDGLRPEGYALVNSRRPLDELGLGERLAALPPGHAVTVPATEIALEHVGRPLPNAVLLGAFAALYEALDLDAVVAALRDRFPGDVGDRNVAAAVAAHTVVAGTTRDAVAKEQIRA</sequence>
<dbReference type="Proteomes" id="UP000222106">
    <property type="component" value="Unassembled WGS sequence"/>
</dbReference>
<dbReference type="AlphaFoldDB" id="A0A2A9EGT9"/>
<dbReference type="SUPFAM" id="SSF53323">
    <property type="entry name" value="Pyruvate-ferredoxin oxidoreductase, PFOR, domain III"/>
    <property type="match status" value="1"/>
</dbReference>
<gene>
    <name evidence="3" type="ORF">ATJ97_0760</name>
</gene>
<reference evidence="3 4" key="1">
    <citation type="submission" date="2017-10" db="EMBL/GenBank/DDBJ databases">
        <title>Sequencing the genomes of 1000 actinobacteria strains.</title>
        <authorList>
            <person name="Klenk H.-P."/>
        </authorList>
    </citation>
    <scope>NUCLEOTIDE SEQUENCE [LARGE SCALE GENOMIC DNA]</scope>
    <source>
        <strain evidence="3 4">DSM 21838</strain>
    </source>
</reference>
<comment type="caution">
    <text evidence="3">The sequence shown here is derived from an EMBL/GenBank/DDBJ whole genome shotgun (WGS) entry which is preliminary data.</text>
</comment>
<accession>A0A2A9EGT9</accession>
<name>A0A2A9EGT9_9MICO</name>
<dbReference type="InterPro" id="IPR002869">
    <property type="entry name" value="Pyrv_flavodox_OxRed_cen"/>
</dbReference>
<proteinExistence type="predicted"/>
<dbReference type="GO" id="GO:0016625">
    <property type="term" value="F:oxidoreductase activity, acting on the aldehyde or oxo group of donors, iron-sulfur protein as acceptor"/>
    <property type="evidence" value="ECO:0007669"/>
    <property type="project" value="InterPro"/>
</dbReference>
<feature type="domain" description="Pyruvate/ketoisovalerate oxidoreductase catalytic" evidence="2">
    <location>
        <begin position="33"/>
        <end position="202"/>
    </location>
</feature>
<evidence type="ECO:0000256" key="1">
    <source>
        <dbReference type="ARBA" id="ARBA00023002"/>
    </source>
</evidence>
<dbReference type="EMBL" id="PDJI01000004">
    <property type="protein sequence ID" value="PFG38287.1"/>
    <property type="molecule type" value="Genomic_DNA"/>
</dbReference>
<evidence type="ECO:0000259" key="2">
    <source>
        <dbReference type="Pfam" id="PF01558"/>
    </source>
</evidence>
<dbReference type="PANTHER" id="PTHR43366">
    <property type="entry name" value="PYRUVATE SYNTHASE SUBUNIT PORC"/>
    <property type="match status" value="1"/>
</dbReference>
<keyword evidence="1" id="KW-0560">Oxidoreductase</keyword>
<dbReference type="PANTHER" id="PTHR43366:SF1">
    <property type="entry name" value="PYRUVATE SYNTHASE SUBUNIT PORC"/>
    <property type="match status" value="1"/>
</dbReference>
<dbReference type="NCBIfam" id="TIGR02175">
    <property type="entry name" value="PorC_KorC"/>
    <property type="match status" value="1"/>
</dbReference>
<evidence type="ECO:0000313" key="4">
    <source>
        <dbReference type="Proteomes" id="UP000222106"/>
    </source>
</evidence>
<dbReference type="InterPro" id="IPR019752">
    <property type="entry name" value="Pyrv/ketoisovalerate_OxRed_cat"/>
</dbReference>
<protein>
    <submittedName>
        <fullName evidence="3">Pyruvate ferredoxin oxidoreductase gamma subunit</fullName>
    </submittedName>
</protein>
<evidence type="ECO:0000313" key="3">
    <source>
        <dbReference type="EMBL" id="PFG38287.1"/>
    </source>
</evidence>
<keyword evidence="3" id="KW-0670">Pyruvate</keyword>